<dbReference type="RefSeq" id="WP_191142848.1">
    <property type="nucleotide sequence ID" value="NZ_JACXAH010000043.1"/>
</dbReference>
<evidence type="ECO:0000313" key="2">
    <source>
        <dbReference type="EMBL" id="MBD1373889.1"/>
    </source>
</evidence>
<name>A0A926RVS0_9BACL</name>
<protein>
    <submittedName>
        <fullName evidence="2">Uncharacterized protein</fullName>
    </submittedName>
</protein>
<keyword evidence="3" id="KW-1185">Reference proteome</keyword>
<comment type="caution">
    <text evidence="2">The sequence shown here is derived from an EMBL/GenBank/DDBJ whole genome shotgun (WGS) entry which is preliminary data.</text>
</comment>
<reference evidence="2" key="1">
    <citation type="submission" date="2020-09" db="EMBL/GenBank/DDBJ databases">
        <title>A novel bacterium of genus Hazenella, isolated from South China Sea.</title>
        <authorList>
            <person name="Huang H."/>
            <person name="Mo K."/>
            <person name="Hu Y."/>
        </authorList>
    </citation>
    <scope>NUCLEOTIDE SEQUENCE</scope>
    <source>
        <strain evidence="2">IB182357</strain>
    </source>
</reference>
<dbReference type="AlphaFoldDB" id="A0A926RVS0"/>
<dbReference type="EMBL" id="JACXAH010000043">
    <property type="protein sequence ID" value="MBD1373889.1"/>
    <property type="molecule type" value="Genomic_DNA"/>
</dbReference>
<accession>A0A926RVS0</accession>
<organism evidence="2 3">
    <name type="scientific">Polycladospora coralii</name>
    <dbReference type="NCBI Taxonomy" id="2771432"/>
    <lineage>
        <taxon>Bacteria</taxon>
        <taxon>Bacillati</taxon>
        <taxon>Bacillota</taxon>
        <taxon>Bacilli</taxon>
        <taxon>Bacillales</taxon>
        <taxon>Thermoactinomycetaceae</taxon>
        <taxon>Polycladospora</taxon>
    </lineage>
</organism>
<evidence type="ECO:0000256" key="1">
    <source>
        <dbReference type="SAM" id="MobiDB-lite"/>
    </source>
</evidence>
<evidence type="ECO:0000313" key="3">
    <source>
        <dbReference type="Proteomes" id="UP000661691"/>
    </source>
</evidence>
<sequence>MTRSRRSLSNQGRQPKLEEDPFEILQTENTTQKEEPSEVERVIASETKKEAQPQEDAALTNEVKDSTPTQDTKTSNKKNIEALDSYDLTSWKSVKETHKAFNINIPTELYNDIVKLEKKLAKKKRGFKQEIGIIALTKEVERLKKALNIK</sequence>
<feature type="region of interest" description="Disordered" evidence="1">
    <location>
        <begin position="1"/>
        <end position="79"/>
    </location>
</feature>
<gene>
    <name evidence="2" type="ORF">IC620_16210</name>
</gene>
<dbReference type="Proteomes" id="UP000661691">
    <property type="component" value="Unassembled WGS sequence"/>
</dbReference>
<feature type="compositionally biased region" description="Basic and acidic residues" evidence="1">
    <location>
        <begin position="31"/>
        <end position="52"/>
    </location>
</feature>
<proteinExistence type="predicted"/>